<dbReference type="Proteomes" id="UP000033058">
    <property type="component" value="Chromosome"/>
</dbReference>
<keyword evidence="1" id="KW-1133">Transmembrane helix</keyword>
<dbReference type="EMBL" id="CP009509">
    <property type="protein sequence ID" value="AKB42071.1"/>
    <property type="molecule type" value="Genomic_DNA"/>
</dbReference>
<keyword evidence="1" id="KW-0472">Membrane</keyword>
<dbReference type="Pfam" id="PF23960">
    <property type="entry name" value="DUF7289"/>
    <property type="match status" value="1"/>
</dbReference>
<name>A0A0E3LG83_METMZ</name>
<dbReference type="RefSeq" id="WP_015411875.1">
    <property type="nucleotide sequence ID" value="NZ_CP009509.1"/>
</dbReference>
<dbReference type="PATRIC" id="fig|1434117.4.peg.3897"/>
<evidence type="ECO:0000313" key="3">
    <source>
        <dbReference type="Proteomes" id="UP000033058"/>
    </source>
</evidence>
<accession>A0A0E3LG83</accession>
<reference evidence="2 3" key="1">
    <citation type="submission" date="2014-07" db="EMBL/GenBank/DDBJ databases">
        <title>Methanogenic archaea and the global carbon cycle.</title>
        <authorList>
            <person name="Henriksen J.R."/>
            <person name="Luke J."/>
            <person name="Reinhart S."/>
            <person name="Benedict M.N."/>
            <person name="Youngblut N.D."/>
            <person name="Metcalf M.E."/>
            <person name="Whitaker R.J."/>
            <person name="Metcalf W.W."/>
        </authorList>
    </citation>
    <scope>NUCLEOTIDE SEQUENCE [LARGE SCALE GENOMIC DNA]</scope>
    <source>
        <strain evidence="2 3">WWM610</strain>
    </source>
</reference>
<protein>
    <submittedName>
        <fullName evidence="2">Uncharacterized protein</fullName>
    </submittedName>
</protein>
<gene>
    <name evidence="2" type="ORF">MSMAW_3080</name>
</gene>
<dbReference type="HOGENOM" id="CLU_068609_0_0_2"/>
<dbReference type="AlphaFoldDB" id="A0A0E3LG83"/>
<dbReference type="InterPro" id="IPR055713">
    <property type="entry name" value="DUF7289"/>
</dbReference>
<dbReference type="GeneID" id="24852882"/>
<evidence type="ECO:0000256" key="1">
    <source>
        <dbReference type="SAM" id="Phobius"/>
    </source>
</evidence>
<evidence type="ECO:0000313" key="2">
    <source>
        <dbReference type="EMBL" id="AKB42071.1"/>
    </source>
</evidence>
<sequence length="312" mass="34302">MKNRLFESISSFYRSESGIAAAVAAALLLGILVVSMTTIQVQYVPVWKEDAEYSHMSDVWQDMSRFKSNVDILAAGLEMNPNSRITLNSPIQMGGADLPFIGGMKTGGTLTVNNDISGILIEVNDDMGGYDSNLTLSDIGSVSYRPANIHSVEETYCYENGALIVTQNGRSVMKLFPGIVLEDGAGIASVNLSARIATLEGTRGVMASNSIENIRLTSQDFINIYDSDQEYTSENATTKANVTSVDLTIYTENTEAWGKYFEDSANETHLQEGTDYNITKEDYSVKFSLFPENKTINFKAYNAIIKMKTEIQ</sequence>
<keyword evidence="1" id="KW-0812">Transmembrane</keyword>
<organism evidence="2 3">
    <name type="scientific">Methanosarcina mazei WWM610</name>
    <dbReference type="NCBI Taxonomy" id="1434117"/>
    <lineage>
        <taxon>Archaea</taxon>
        <taxon>Methanobacteriati</taxon>
        <taxon>Methanobacteriota</taxon>
        <taxon>Stenosarchaea group</taxon>
        <taxon>Methanomicrobia</taxon>
        <taxon>Methanosarcinales</taxon>
        <taxon>Methanosarcinaceae</taxon>
        <taxon>Methanosarcina</taxon>
    </lineage>
</organism>
<proteinExistence type="predicted"/>
<feature type="transmembrane region" description="Helical" evidence="1">
    <location>
        <begin position="20"/>
        <end position="39"/>
    </location>
</feature>